<comment type="caution">
    <text evidence="2">The sequence shown here is derived from an EMBL/GenBank/DDBJ whole genome shotgun (WGS) entry which is preliminary data.</text>
</comment>
<dbReference type="Proteomes" id="UP000034837">
    <property type="component" value="Unassembled WGS sequence"/>
</dbReference>
<name>A0A0G1CFB9_9BACT</name>
<dbReference type="Gene3D" id="1.10.10.10">
    <property type="entry name" value="Winged helix-like DNA-binding domain superfamily/Winged helix DNA-binding domain"/>
    <property type="match status" value="1"/>
</dbReference>
<evidence type="ECO:0000313" key="2">
    <source>
        <dbReference type="EMBL" id="KKS57271.1"/>
    </source>
</evidence>
<accession>A0A0G1CFB9</accession>
<protein>
    <recommendedName>
        <fullName evidence="1">Transcription regulator TrmB N-terminal domain-containing protein</fullName>
    </recommendedName>
</protein>
<proteinExistence type="predicted"/>
<evidence type="ECO:0000259" key="1">
    <source>
        <dbReference type="Pfam" id="PF01978"/>
    </source>
</evidence>
<dbReference type="EMBL" id="LCDO01000002">
    <property type="protein sequence ID" value="KKS57271.1"/>
    <property type="molecule type" value="Genomic_DNA"/>
</dbReference>
<gene>
    <name evidence="2" type="ORF">UV20_C0002G0060</name>
</gene>
<dbReference type="InterPro" id="IPR002831">
    <property type="entry name" value="Tscrpt_reg_TrmB_N"/>
</dbReference>
<feature type="domain" description="Transcription regulator TrmB N-terminal" evidence="1">
    <location>
        <begin position="6"/>
        <end position="39"/>
    </location>
</feature>
<sequence length="44" mass="4646">MKSTILEQFGLNEKESAVYFAALELGSAAVQKIAQKAGLTATCN</sequence>
<organism evidence="2 3">
    <name type="scientific">Candidatus Magasanikbacteria bacterium GW2011_GWA2_42_32</name>
    <dbReference type="NCBI Taxonomy" id="1619039"/>
    <lineage>
        <taxon>Bacteria</taxon>
        <taxon>Candidatus Magasanikiibacteriota</taxon>
    </lineage>
</organism>
<dbReference type="AlphaFoldDB" id="A0A0G1CFB9"/>
<dbReference type="InterPro" id="IPR036388">
    <property type="entry name" value="WH-like_DNA-bd_sf"/>
</dbReference>
<dbReference type="Pfam" id="PF01978">
    <property type="entry name" value="TrmB"/>
    <property type="match status" value="1"/>
</dbReference>
<evidence type="ECO:0000313" key="3">
    <source>
        <dbReference type="Proteomes" id="UP000034837"/>
    </source>
</evidence>
<reference evidence="2 3" key="1">
    <citation type="journal article" date="2015" name="Nature">
        <title>rRNA introns, odd ribosomes, and small enigmatic genomes across a large radiation of phyla.</title>
        <authorList>
            <person name="Brown C.T."/>
            <person name="Hug L.A."/>
            <person name="Thomas B.C."/>
            <person name="Sharon I."/>
            <person name="Castelle C.J."/>
            <person name="Singh A."/>
            <person name="Wilkins M.J."/>
            <person name="Williams K.H."/>
            <person name="Banfield J.F."/>
        </authorList>
    </citation>
    <scope>NUCLEOTIDE SEQUENCE [LARGE SCALE GENOMIC DNA]</scope>
</reference>